<keyword evidence="9" id="KW-1185">Reference proteome</keyword>
<evidence type="ECO:0000256" key="6">
    <source>
        <dbReference type="ARBA" id="ARBA00023014"/>
    </source>
</evidence>
<keyword evidence="6" id="KW-0411">Iron-sulfur</keyword>
<dbReference type="InterPro" id="IPR034457">
    <property type="entry name" value="Organic_radical-activating"/>
</dbReference>
<feature type="domain" description="Radical SAM core" evidence="7">
    <location>
        <begin position="15"/>
        <end position="232"/>
    </location>
</feature>
<evidence type="ECO:0000256" key="4">
    <source>
        <dbReference type="ARBA" id="ARBA00022723"/>
    </source>
</evidence>
<sequence>MTVKIYGMQKTTLVDYPGRVATTLFTGGCNFRCPYCHNGDLIVGLNDIKPYTKDDIFDHLRKRRNVLDGVVISGGEPTLNRDLPDFIRQIKLLGYKVKLDTNGTNPDMLRSLVKDRFVDYVAMDIKQCRTKYADIVHADEFDLDAIAESVEILKASKKVDYEFRTTVCQELHETKDMTAIGMWLSGAKAYYLQPYKESPDVLHPGFHAPDDKTMQEFVQILSAFLNKVEIRG</sequence>
<evidence type="ECO:0000256" key="2">
    <source>
        <dbReference type="ARBA" id="ARBA00022485"/>
    </source>
</evidence>
<proteinExistence type="predicted"/>
<comment type="cofactor">
    <cofactor evidence="1">
        <name>[4Fe-4S] cluster</name>
        <dbReference type="ChEBI" id="CHEBI:49883"/>
    </cofactor>
</comment>
<gene>
    <name evidence="8" type="ORF">H8R94_07465</name>
</gene>
<dbReference type="PANTHER" id="PTHR30352:SF13">
    <property type="entry name" value="GLYCYL-RADICAL ENZYME ACTIVATING ENZYME YJJW-RELATED"/>
    <property type="match status" value="1"/>
</dbReference>
<dbReference type="InterPro" id="IPR013785">
    <property type="entry name" value="Aldolase_TIM"/>
</dbReference>
<evidence type="ECO:0000313" key="8">
    <source>
        <dbReference type="EMBL" id="MBC5686441.1"/>
    </source>
</evidence>
<name>A0ABR7GG65_9FIRM</name>
<evidence type="ECO:0000313" key="9">
    <source>
        <dbReference type="Proteomes" id="UP000643810"/>
    </source>
</evidence>
<dbReference type="SFLD" id="SFLDS00029">
    <property type="entry name" value="Radical_SAM"/>
    <property type="match status" value="1"/>
</dbReference>
<accession>A0ABR7GG65</accession>
<reference evidence="8 9" key="1">
    <citation type="submission" date="2020-08" db="EMBL/GenBank/DDBJ databases">
        <title>Genome public.</title>
        <authorList>
            <person name="Liu C."/>
            <person name="Sun Q."/>
        </authorList>
    </citation>
    <scope>NUCLEOTIDE SEQUENCE [LARGE SCALE GENOMIC DNA]</scope>
    <source>
        <strain evidence="8 9">NSJ-9</strain>
    </source>
</reference>
<dbReference type="InterPro" id="IPR012840">
    <property type="entry name" value="NrdG2"/>
</dbReference>
<dbReference type="SUPFAM" id="SSF102114">
    <property type="entry name" value="Radical SAM enzymes"/>
    <property type="match status" value="1"/>
</dbReference>
<dbReference type="RefSeq" id="WP_186854272.1">
    <property type="nucleotide sequence ID" value="NZ_JACOPG010000002.1"/>
</dbReference>
<dbReference type="PANTHER" id="PTHR30352">
    <property type="entry name" value="PYRUVATE FORMATE-LYASE-ACTIVATING ENZYME"/>
    <property type="match status" value="1"/>
</dbReference>
<keyword evidence="3" id="KW-0949">S-adenosyl-L-methionine</keyword>
<evidence type="ECO:0000256" key="1">
    <source>
        <dbReference type="ARBA" id="ARBA00001966"/>
    </source>
</evidence>
<keyword evidence="4" id="KW-0479">Metal-binding</keyword>
<keyword evidence="2" id="KW-0004">4Fe-4S</keyword>
<dbReference type="NCBIfam" id="TIGR02495">
    <property type="entry name" value="NrdG2"/>
    <property type="match status" value="1"/>
</dbReference>
<dbReference type="InterPro" id="IPR007197">
    <property type="entry name" value="rSAM"/>
</dbReference>
<comment type="caution">
    <text evidence="8">The sequence shown here is derived from an EMBL/GenBank/DDBJ whole genome shotgun (WGS) entry which is preliminary data.</text>
</comment>
<protein>
    <submittedName>
        <fullName evidence="8">Anaerobic ribonucleoside-triphosphate reductase activating protein</fullName>
    </submittedName>
</protein>
<organism evidence="8 9">
    <name type="scientific">Roseburia lenta</name>
    <dbReference type="NCBI Taxonomy" id="2763061"/>
    <lineage>
        <taxon>Bacteria</taxon>
        <taxon>Bacillati</taxon>
        <taxon>Bacillota</taxon>
        <taxon>Clostridia</taxon>
        <taxon>Lachnospirales</taxon>
        <taxon>Lachnospiraceae</taxon>
        <taxon>Roseburia</taxon>
    </lineage>
</organism>
<dbReference type="Gene3D" id="3.20.20.70">
    <property type="entry name" value="Aldolase class I"/>
    <property type="match status" value="1"/>
</dbReference>
<dbReference type="Pfam" id="PF04055">
    <property type="entry name" value="Radical_SAM"/>
    <property type="match status" value="1"/>
</dbReference>
<evidence type="ECO:0000259" key="7">
    <source>
        <dbReference type="PROSITE" id="PS51918"/>
    </source>
</evidence>
<evidence type="ECO:0000256" key="5">
    <source>
        <dbReference type="ARBA" id="ARBA00023004"/>
    </source>
</evidence>
<evidence type="ECO:0000256" key="3">
    <source>
        <dbReference type="ARBA" id="ARBA00022691"/>
    </source>
</evidence>
<dbReference type="SFLD" id="SFLDG01094">
    <property type="entry name" value="Uncharacterised_Radical_SAM_Su"/>
    <property type="match status" value="1"/>
</dbReference>
<dbReference type="InterPro" id="IPR058240">
    <property type="entry name" value="rSAM_sf"/>
</dbReference>
<dbReference type="CDD" id="cd01335">
    <property type="entry name" value="Radical_SAM"/>
    <property type="match status" value="1"/>
</dbReference>
<keyword evidence="5" id="KW-0408">Iron</keyword>
<dbReference type="EMBL" id="JACOPG010000002">
    <property type="protein sequence ID" value="MBC5686441.1"/>
    <property type="molecule type" value="Genomic_DNA"/>
</dbReference>
<dbReference type="PROSITE" id="PS51918">
    <property type="entry name" value="RADICAL_SAM"/>
    <property type="match status" value="1"/>
</dbReference>
<dbReference type="Proteomes" id="UP000643810">
    <property type="component" value="Unassembled WGS sequence"/>
</dbReference>